<protein>
    <submittedName>
        <fullName evidence="1">Uncharacterized protein</fullName>
    </submittedName>
</protein>
<evidence type="ECO:0000313" key="1">
    <source>
        <dbReference type="EnsemblMetazoa" id="GAUT045881-PA"/>
    </source>
</evidence>
<name>A0A1A9VS91_GLOAU</name>
<dbReference type="AlphaFoldDB" id="A0A1A9VS91"/>
<reference evidence="1" key="1">
    <citation type="submission" date="2020-05" db="UniProtKB">
        <authorList>
            <consortium name="EnsemblMetazoa"/>
        </authorList>
    </citation>
    <scope>IDENTIFICATION</scope>
    <source>
        <strain evidence="1">TTRI</strain>
    </source>
</reference>
<keyword evidence="2" id="KW-1185">Reference proteome</keyword>
<sequence>MFFETILTRSKISVIRIKIYTYLLGSRRGSGCNQAANLAPDEPGAPLIKSFKNCRSLDCELKRVVPFFSDSYKIMLYDDWVLQYHCLETVWWQKWKIWRSNSKYGGSTKPGALNAHEKLMYSFLIKLNSNPKSLFAYCYKKKTKSIPAKYEE</sequence>
<dbReference type="VEuPathDB" id="VectorBase:GAUT045881"/>
<proteinExistence type="predicted"/>
<accession>A0A1A9VS91</accession>
<organism evidence="1 2">
    <name type="scientific">Glossina austeni</name>
    <name type="common">Savannah tsetse fly</name>
    <dbReference type="NCBI Taxonomy" id="7395"/>
    <lineage>
        <taxon>Eukaryota</taxon>
        <taxon>Metazoa</taxon>
        <taxon>Ecdysozoa</taxon>
        <taxon>Arthropoda</taxon>
        <taxon>Hexapoda</taxon>
        <taxon>Insecta</taxon>
        <taxon>Pterygota</taxon>
        <taxon>Neoptera</taxon>
        <taxon>Endopterygota</taxon>
        <taxon>Diptera</taxon>
        <taxon>Brachycera</taxon>
        <taxon>Muscomorpha</taxon>
        <taxon>Hippoboscoidea</taxon>
        <taxon>Glossinidae</taxon>
        <taxon>Glossina</taxon>
    </lineage>
</organism>
<evidence type="ECO:0000313" key="2">
    <source>
        <dbReference type="Proteomes" id="UP000078200"/>
    </source>
</evidence>
<dbReference type="EnsemblMetazoa" id="GAUT045881-RA">
    <property type="protein sequence ID" value="GAUT045881-PA"/>
    <property type="gene ID" value="GAUT045881"/>
</dbReference>
<dbReference type="Proteomes" id="UP000078200">
    <property type="component" value="Unassembled WGS sequence"/>
</dbReference>